<proteinExistence type="predicted"/>
<dbReference type="EMBL" id="JANUBF010000008">
    <property type="protein sequence ID" value="MCS4036455.1"/>
    <property type="molecule type" value="Genomic_DNA"/>
</dbReference>
<accession>A0A840EKX9</accession>
<dbReference type="RefSeq" id="WP_011403538.1">
    <property type="nucleotide sequence ID" value="NZ_CALTRV010000015.1"/>
</dbReference>
<comment type="caution">
    <text evidence="3">The sequence shown here is derived from an EMBL/GenBank/DDBJ whole genome shotgun (WGS) entry which is preliminary data.</text>
</comment>
<evidence type="ECO:0000313" key="3">
    <source>
        <dbReference type="EMBL" id="MCS3864862.1"/>
    </source>
</evidence>
<evidence type="ECO:0000313" key="7">
    <source>
        <dbReference type="Proteomes" id="UP001155034"/>
    </source>
</evidence>
<sequence>MTKFTKALLFSAAAAGAAALVLNQLDLDAAPAAPDPGFPGPNPDDIAEEDVEMMLNELASQL</sequence>
<evidence type="ECO:0000313" key="2">
    <source>
        <dbReference type="EMBL" id="MCS3711700.1"/>
    </source>
</evidence>
<dbReference type="Proteomes" id="UP001155144">
    <property type="component" value="Unassembled WGS sequence"/>
</dbReference>
<dbReference type="EMBL" id="JANTYZ010000003">
    <property type="protein sequence ID" value="MCS3864862.1"/>
    <property type="molecule type" value="Genomic_DNA"/>
</dbReference>
<evidence type="ECO:0000313" key="4">
    <source>
        <dbReference type="EMBL" id="MCS3952270.1"/>
    </source>
</evidence>
<keyword evidence="1" id="KW-0732">Signal</keyword>
<protein>
    <submittedName>
        <fullName evidence="3">Uncharacterized protein</fullName>
    </submittedName>
</protein>
<evidence type="ECO:0000313" key="6">
    <source>
        <dbReference type="EMBL" id="MCS4121473.1"/>
    </source>
</evidence>
<dbReference type="Proteomes" id="UP001155057">
    <property type="component" value="Unassembled WGS sequence"/>
</dbReference>
<evidence type="ECO:0000313" key="5">
    <source>
        <dbReference type="EMBL" id="MCS4036455.1"/>
    </source>
</evidence>
<name>A0A840EKX9_9BACT</name>
<dbReference type="EMBL" id="JANUBB010000008">
    <property type="protein sequence ID" value="MCS3952270.1"/>
    <property type="molecule type" value="Genomic_DNA"/>
</dbReference>
<feature type="signal peptide" evidence="1">
    <location>
        <begin position="1"/>
        <end position="17"/>
    </location>
</feature>
<feature type="chain" id="PRO_5041182992" evidence="1">
    <location>
        <begin position="18"/>
        <end position="62"/>
    </location>
</feature>
<dbReference type="AlphaFoldDB" id="A0A840EKX9"/>
<dbReference type="Proteomes" id="UP001155010">
    <property type="component" value="Unassembled WGS sequence"/>
</dbReference>
<dbReference type="EMBL" id="JANUAE010000016">
    <property type="protein sequence ID" value="MCS3711700.1"/>
    <property type="molecule type" value="Genomic_DNA"/>
</dbReference>
<organism evidence="3 7">
    <name type="scientific">Salinibacter ruber</name>
    <dbReference type="NCBI Taxonomy" id="146919"/>
    <lineage>
        <taxon>Bacteria</taxon>
        <taxon>Pseudomonadati</taxon>
        <taxon>Rhodothermota</taxon>
        <taxon>Rhodothermia</taxon>
        <taxon>Rhodothermales</taxon>
        <taxon>Salinibacteraceae</taxon>
        <taxon>Salinibacter</taxon>
    </lineage>
</organism>
<dbReference type="Proteomes" id="UP001155034">
    <property type="component" value="Unassembled WGS sequence"/>
</dbReference>
<dbReference type="GeneID" id="83727697"/>
<dbReference type="EMBL" id="JANUBL010000003">
    <property type="protein sequence ID" value="MCS4121473.1"/>
    <property type="molecule type" value="Genomic_DNA"/>
</dbReference>
<evidence type="ECO:0000256" key="1">
    <source>
        <dbReference type="SAM" id="SignalP"/>
    </source>
</evidence>
<reference evidence="3" key="1">
    <citation type="submission" date="2022-08" db="EMBL/GenBank/DDBJ databases">
        <title>Genomic Encyclopedia of Type Strains, Phase V (KMG-V): Genome sequencing to study the core and pangenomes of soil and plant-associated prokaryotes.</title>
        <authorList>
            <person name="Whitman W."/>
        </authorList>
    </citation>
    <scope>NUCLEOTIDE SEQUENCE</scope>
    <source>
        <strain evidence="3">SP2016B</strain>
        <strain evidence="4">SP2017</strain>
        <strain evidence="5">SP3012</strain>
        <strain evidence="6">SP3026</strain>
        <strain evidence="2">SP3049</strain>
    </source>
</reference>
<gene>
    <name evidence="6" type="ORF">GGP45_001826</name>
    <name evidence="2" type="ORF">GGP61_003333</name>
    <name evidence="3" type="ORF">GGP82_001411</name>
    <name evidence="4" type="ORF">GGP83_002233</name>
    <name evidence="5" type="ORF">GGQ01_001516</name>
</gene>
<dbReference type="Proteomes" id="UP001155040">
    <property type="component" value="Unassembled WGS sequence"/>
</dbReference>